<dbReference type="CDD" id="cd00009">
    <property type="entry name" value="AAA"/>
    <property type="match status" value="1"/>
</dbReference>
<keyword evidence="3" id="KW-1185">Reference proteome</keyword>
<dbReference type="InterPro" id="IPR049945">
    <property type="entry name" value="AAA_22"/>
</dbReference>
<dbReference type="Gene3D" id="3.40.50.300">
    <property type="entry name" value="P-loop containing nucleotide triphosphate hydrolases"/>
    <property type="match status" value="1"/>
</dbReference>
<dbReference type="SUPFAM" id="SSF52540">
    <property type="entry name" value="P-loop containing nucleoside triphosphate hydrolases"/>
    <property type="match status" value="1"/>
</dbReference>
<accession>A0A2X0WYR0</accession>
<dbReference type="AlphaFoldDB" id="A0A2X0WYR0"/>
<protein>
    <submittedName>
        <fullName evidence="2">Putative secretion ATPase, PEP-CTERM locus subfamily</fullName>
    </submittedName>
</protein>
<organism evidence="2 3">
    <name type="scientific">Anaerobiospirillum thomasii</name>
    <dbReference type="NCBI Taxonomy" id="179995"/>
    <lineage>
        <taxon>Bacteria</taxon>
        <taxon>Pseudomonadati</taxon>
        <taxon>Pseudomonadota</taxon>
        <taxon>Gammaproteobacteria</taxon>
        <taxon>Aeromonadales</taxon>
        <taxon>Succinivibrionaceae</taxon>
        <taxon>Anaerobiospirillum</taxon>
    </lineage>
</organism>
<dbReference type="InterPro" id="IPR027417">
    <property type="entry name" value="P-loop_NTPase"/>
</dbReference>
<dbReference type="PANTHER" id="PTHR35894">
    <property type="entry name" value="GENERAL SECRETION PATHWAY PROTEIN A-RELATED"/>
    <property type="match status" value="1"/>
</dbReference>
<sequence length="634" mass="72828">MYQKYFSFSELPFEGTPDKNFYYVGANQHQSLDVLKDSLSRSGVICVLTGPSGTGKTTLVRMLIKSLPRRMRIIAIDDPRLSSEELLCTILLSCNIAASRNEGIANLTYKLRNMLESSMEMGIVTTVIIDEAQGLSDAVIEQIRLIYNIEGDFGKMLNFLLVGQEDLLEIIKQDCHKMFLNRIKSFCAIPAMQKNEVQAYINFRTMQAGCHHPLFTDRAITLLHHKSQGLPRTINIIADRALAIACDRQKNMVDSFILRKAAAQSLNESTFVQDIFRAIKSSLTGLEFYSKLSVITFALCVSFAIFAASLFFGDKIYKDELYDRRIDVALNYDKSVADAYQNYIDNVISGKNSKNRNLYQFNLDVWQSLFLNRATDTLIRLAGYQKSDKSLSSCADIESIDLKCTEHNGSLDKLLEHKSKAVISLLDENLMPFYAVLMYADESKAQILLDRHIWTVRRQYLDKVYNGSYIYLQPLALIDLFENFRQKTQSSTESAQTKGFRSEFKGFEELLELDYDKALLPYAKMAVKSMAFNRFVSLYKRVFVTRSEKLYKDFVRDYRHIKEDDREEAFFAYLSLYVKENVLDRLESQSTDAMSRALIIYYADNYNKDINALTQSLFLREHKSLISKEVVYAD</sequence>
<gene>
    <name evidence="2" type="ORF">NCTC13093_02099</name>
</gene>
<feature type="domain" description="AAA+ ATPase" evidence="1">
    <location>
        <begin position="42"/>
        <end position="172"/>
    </location>
</feature>
<dbReference type="Gene3D" id="3.90.70.10">
    <property type="entry name" value="Cysteine proteinases"/>
    <property type="match status" value="1"/>
</dbReference>
<dbReference type="InterPro" id="IPR052026">
    <property type="entry name" value="ExeA_AAA_ATPase_DNA-bind"/>
</dbReference>
<evidence type="ECO:0000259" key="1">
    <source>
        <dbReference type="SMART" id="SM00382"/>
    </source>
</evidence>
<dbReference type="PANTHER" id="PTHR35894:SF1">
    <property type="entry name" value="PHOSPHORIBULOKINASE _ URIDINE KINASE FAMILY"/>
    <property type="match status" value="1"/>
</dbReference>
<dbReference type="RefSeq" id="WP_113744721.1">
    <property type="nucleotide sequence ID" value="NZ_UAPV01000001.1"/>
</dbReference>
<dbReference type="EMBL" id="UAPV01000001">
    <property type="protein sequence ID" value="SPT70681.1"/>
    <property type="molecule type" value="Genomic_DNA"/>
</dbReference>
<evidence type="ECO:0000313" key="3">
    <source>
        <dbReference type="Proteomes" id="UP000250086"/>
    </source>
</evidence>
<dbReference type="Proteomes" id="UP000250086">
    <property type="component" value="Unassembled WGS sequence"/>
</dbReference>
<dbReference type="SMART" id="SM00382">
    <property type="entry name" value="AAA"/>
    <property type="match status" value="1"/>
</dbReference>
<proteinExistence type="predicted"/>
<dbReference type="InterPro" id="IPR003593">
    <property type="entry name" value="AAA+_ATPase"/>
</dbReference>
<name>A0A2X0WYR0_9GAMM</name>
<evidence type="ECO:0000313" key="2">
    <source>
        <dbReference type="EMBL" id="SPT70681.1"/>
    </source>
</evidence>
<dbReference type="Pfam" id="PF13401">
    <property type="entry name" value="AAA_22"/>
    <property type="match status" value="1"/>
</dbReference>
<dbReference type="GO" id="GO:0016887">
    <property type="term" value="F:ATP hydrolysis activity"/>
    <property type="evidence" value="ECO:0007669"/>
    <property type="project" value="InterPro"/>
</dbReference>
<reference evidence="2 3" key="1">
    <citation type="submission" date="2018-06" db="EMBL/GenBank/DDBJ databases">
        <authorList>
            <consortium name="Pathogen Informatics"/>
            <person name="Doyle S."/>
        </authorList>
    </citation>
    <scope>NUCLEOTIDE SEQUENCE [LARGE SCALE GENOMIC DNA]</scope>
    <source>
        <strain evidence="2 3">NCTC13093</strain>
    </source>
</reference>